<protein>
    <submittedName>
        <fullName evidence="2">Copper-binding protein</fullName>
    </submittedName>
</protein>
<gene>
    <name evidence="2" type="ORF">IFO67_01665</name>
</gene>
<feature type="chain" id="PRO_5045203861" evidence="1">
    <location>
        <begin position="32"/>
        <end position="121"/>
    </location>
</feature>
<accession>A0ABR9B5Q6</accession>
<keyword evidence="3" id="KW-1185">Reference proteome</keyword>
<dbReference type="Proteomes" id="UP000603602">
    <property type="component" value="Unassembled WGS sequence"/>
</dbReference>
<reference evidence="3" key="1">
    <citation type="submission" date="2023-07" db="EMBL/GenBank/DDBJ databases">
        <title>Thauera sp. CAU 1555 isolated from sand of Yaerae Beach.</title>
        <authorList>
            <person name="Kim W."/>
        </authorList>
    </citation>
    <scope>NUCLEOTIDE SEQUENCE [LARGE SCALE GENOMIC DNA]</scope>
    <source>
        <strain evidence="3">CAU 1555</strain>
    </source>
</reference>
<evidence type="ECO:0000313" key="2">
    <source>
        <dbReference type="EMBL" id="MBD8501582.1"/>
    </source>
</evidence>
<evidence type="ECO:0000313" key="3">
    <source>
        <dbReference type="Proteomes" id="UP000603602"/>
    </source>
</evidence>
<organism evidence="2 3">
    <name type="scientific">Thauera sedimentorum</name>
    <dbReference type="NCBI Taxonomy" id="2767595"/>
    <lineage>
        <taxon>Bacteria</taxon>
        <taxon>Pseudomonadati</taxon>
        <taxon>Pseudomonadota</taxon>
        <taxon>Betaproteobacteria</taxon>
        <taxon>Rhodocyclales</taxon>
        <taxon>Zoogloeaceae</taxon>
        <taxon>Thauera</taxon>
    </lineage>
</organism>
<sequence>MSIRISTQATPAVSVIFAGLLFAVPLAPASAADEHAGHGAGHVATHAAVGASEGTVRKIDPAAGKLTIKHGPLENLGMPPMTMAFAADAALLDGVKVGDKVRFVAERVNGVFTVKSLEVQP</sequence>
<dbReference type="Pfam" id="PF11604">
    <property type="entry name" value="CusF_Ec"/>
    <property type="match status" value="1"/>
</dbReference>
<keyword evidence="1" id="KW-0732">Signal</keyword>
<name>A0ABR9B5Q6_9RHOO</name>
<proteinExistence type="predicted"/>
<dbReference type="InterPro" id="IPR042230">
    <property type="entry name" value="CusF_sf"/>
</dbReference>
<dbReference type="Gene3D" id="2.40.50.320">
    <property type="entry name" value="Copper binding periplasmic protein CusF"/>
    <property type="match status" value="1"/>
</dbReference>
<dbReference type="RefSeq" id="WP_187716426.1">
    <property type="nucleotide sequence ID" value="NZ_JACTAH010000001.1"/>
</dbReference>
<evidence type="ECO:0000256" key="1">
    <source>
        <dbReference type="SAM" id="SignalP"/>
    </source>
</evidence>
<comment type="caution">
    <text evidence="2">The sequence shown here is derived from an EMBL/GenBank/DDBJ whole genome shotgun (WGS) entry which is preliminary data.</text>
</comment>
<feature type="signal peptide" evidence="1">
    <location>
        <begin position="1"/>
        <end position="31"/>
    </location>
</feature>
<dbReference type="InterPro" id="IPR021647">
    <property type="entry name" value="CusF_Ec"/>
</dbReference>
<dbReference type="EMBL" id="JACYTO010000001">
    <property type="protein sequence ID" value="MBD8501582.1"/>
    <property type="molecule type" value="Genomic_DNA"/>
</dbReference>